<dbReference type="RefSeq" id="WP_137435468.1">
    <property type="nucleotide sequence ID" value="NZ_JANRHC010000001.1"/>
</dbReference>
<dbReference type="AlphaFoldDB" id="A0A4U6R354"/>
<keyword evidence="2" id="KW-1185">Reference proteome</keyword>
<dbReference type="Proteomes" id="UP000308488">
    <property type="component" value="Unassembled WGS sequence"/>
</dbReference>
<proteinExistence type="predicted"/>
<comment type="caution">
    <text evidence="1">The sequence shown here is derived from an EMBL/GenBank/DDBJ whole genome shotgun (WGS) entry which is preliminary data.</text>
</comment>
<accession>A0A4U6R354</accession>
<evidence type="ECO:0000313" key="2">
    <source>
        <dbReference type="Proteomes" id="UP000308488"/>
    </source>
</evidence>
<dbReference type="InterPro" id="IPR027417">
    <property type="entry name" value="P-loop_NTPase"/>
</dbReference>
<keyword evidence="1" id="KW-0547">Nucleotide-binding</keyword>
<protein>
    <submittedName>
        <fullName evidence="1">ATP-binding protein</fullName>
    </submittedName>
</protein>
<name>A0A4U6R354_9GAMM</name>
<dbReference type="Gene3D" id="3.40.50.300">
    <property type="entry name" value="P-loop containing nucleotide triphosphate hydrolases"/>
    <property type="match status" value="1"/>
</dbReference>
<keyword evidence="1" id="KW-0067">ATP-binding</keyword>
<dbReference type="EMBL" id="SZYH01000001">
    <property type="protein sequence ID" value="TKV68057.1"/>
    <property type="molecule type" value="Genomic_DNA"/>
</dbReference>
<organism evidence="1 2">
    <name type="scientific">Marinobacter panjinensis</name>
    <dbReference type="NCBI Taxonomy" id="2576384"/>
    <lineage>
        <taxon>Bacteria</taxon>
        <taxon>Pseudomonadati</taxon>
        <taxon>Pseudomonadota</taxon>
        <taxon>Gammaproteobacteria</taxon>
        <taxon>Pseudomonadales</taxon>
        <taxon>Marinobacteraceae</taxon>
        <taxon>Marinobacter</taxon>
    </lineage>
</organism>
<evidence type="ECO:0000313" key="1">
    <source>
        <dbReference type="EMBL" id="TKV68057.1"/>
    </source>
</evidence>
<reference evidence="1 2" key="1">
    <citation type="submission" date="2019-05" db="EMBL/GenBank/DDBJ databases">
        <title>Marinobacter panjinensis sp. nov., a moderately halophilic bacterium isolated from sea tidal flat environment.</title>
        <authorList>
            <person name="Yang W."/>
            <person name="An M."/>
            <person name="He W."/>
            <person name="Luo X."/>
            <person name="Zhu L."/>
            <person name="Chen G."/>
            <person name="Zhang Y."/>
            <person name="Wang Y."/>
        </authorList>
    </citation>
    <scope>NUCLEOTIDE SEQUENCE [LARGE SCALE GENOMIC DNA]</scope>
    <source>
        <strain evidence="1 2">PJ-16</strain>
    </source>
</reference>
<dbReference type="PANTHER" id="PTHR41930">
    <property type="entry name" value="UPF0200 PROTEIN MJ1399"/>
    <property type="match status" value="1"/>
</dbReference>
<sequence>MVKLIVVGPRCAGKSVLGAHLEARHKLCHVEASDVMRMLFERDGKGAETLDEFAARTLIGNPCAVPNELFRTAPSHRRVVLTGLRSMKEIDCVRRLFGHSPLVLYVDAFIEVRVARCVARGRPGSSDHDANRMDEDDRLHVSMGLNDIRDHPDVLLLENNFTQLTEYFAAAELALGVKY</sequence>
<dbReference type="OrthoDB" id="8430081at2"/>
<gene>
    <name evidence="1" type="ORF">FDP08_08120</name>
</gene>
<dbReference type="PANTHER" id="PTHR41930:SF1">
    <property type="entry name" value="DEPHOSPHO-COA KINASE"/>
    <property type="match status" value="1"/>
</dbReference>
<dbReference type="SUPFAM" id="SSF52540">
    <property type="entry name" value="P-loop containing nucleoside triphosphate hydrolases"/>
    <property type="match status" value="1"/>
</dbReference>
<dbReference type="GO" id="GO:0005524">
    <property type="term" value="F:ATP binding"/>
    <property type="evidence" value="ECO:0007669"/>
    <property type="project" value="UniProtKB-KW"/>
</dbReference>